<gene>
    <name evidence="1" type="ORF">N303_08616</name>
</gene>
<dbReference type="Gene3D" id="1.10.287.210">
    <property type="match status" value="1"/>
</dbReference>
<dbReference type="EMBL" id="KL447995">
    <property type="protein sequence ID" value="KFO79363.1"/>
    <property type="molecule type" value="Genomic_DNA"/>
</dbReference>
<dbReference type="Proteomes" id="UP000053760">
    <property type="component" value="Unassembled WGS sequence"/>
</dbReference>
<organism evidence="1 2">
    <name type="scientific">Cuculus canorus</name>
    <name type="common">Common cuckoo</name>
    <dbReference type="NCBI Taxonomy" id="55661"/>
    <lineage>
        <taxon>Eukaryota</taxon>
        <taxon>Metazoa</taxon>
        <taxon>Chordata</taxon>
        <taxon>Craniata</taxon>
        <taxon>Vertebrata</taxon>
        <taxon>Euteleostomi</taxon>
        <taxon>Archelosauria</taxon>
        <taxon>Archosauria</taxon>
        <taxon>Dinosauria</taxon>
        <taxon>Saurischia</taxon>
        <taxon>Theropoda</taxon>
        <taxon>Coelurosauria</taxon>
        <taxon>Aves</taxon>
        <taxon>Neognathae</taxon>
        <taxon>Neoaves</taxon>
        <taxon>Otidimorphae</taxon>
        <taxon>Cuculiformes</taxon>
        <taxon>Cuculidae</taxon>
        <taxon>Cuculus</taxon>
    </lineage>
</organism>
<name>A0A091GBP1_CUCCA</name>
<keyword evidence="2" id="KW-1185">Reference proteome</keyword>
<sequence>GHGCEEFEGMCCMNLSDHSKSIYRHLKELQKNYEKITYDDDPLETWLSS</sequence>
<evidence type="ECO:0000313" key="2">
    <source>
        <dbReference type="Proteomes" id="UP000053760"/>
    </source>
</evidence>
<dbReference type="AlphaFoldDB" id="A0A091GBP1"/>
<evidence type="ECO:0000313" key="1">
    <source>
        <dbReference type="EMBL" id="KFO79363.1"/>
    </source>
</evidence>
<proteinExistence type="predicted"/>
<protein>
    <submittedName>
        <fullName evidence="1">Uncharacterized protein</fullName>
    </submittedName>
</protein>
<feature type="non-terminal residue" evidence="1">
    <location>
        <position position="49"/>
    </location>
</feature>
<reference evidence="1 2" key="1">
    <citation type="submission" date="2014-04" db="EMBL/GenBank/DDBJ databases">
        <title>Genome evolution of avian class.</title>
        <authorList>
            <person name="Zhang G."/>
            <person name="Li C."/>
        </authorList>
    </citation>
    <scope>NUCLEOTIDE SEQUENCE [LARGE SCALE GENOMIC DNA]</scope>
    <source>
        <strain evidence="1">BGI_N303</strain>
    </source>
</reference>
<accession>A0A091GBP1</accession>
<feature type="non-terminal residue" evidence="1">
    <location>
        <position position="1"/>
    </location>
</feature>